<sequence length="302" mass="32114">MIYYNGLDLIGNTPVLKVKSLTQENSAEVYVKLEKWNPGGSVKDRAALGMIEKAEKQGILKKGTTIVEPTSGNTGIGLALVGRLKGYNVIIVMPETMSKERRDLIKAYGAELILTDGSKGMKGAIDKALEYEDKPGYFIPQQFENIANPEKHYETTAEEIYKDINDLDYIVAGVGSGGTITGVAKNLKKKIPGIKAVAVEPAASPVLSGGNPGAHKIQGIGAGFIPGNYESEYIDEVIQVDDSNAFKVAKEFAEKEGILIGISSGAAIYAALGIAKKVGKGKKVLAIAPDGGEKYISMGLYD</sequence>
<comment type="cofactor">
    <cofactor evidence="1 10">
        <name>pyridoxal 5'-phosphate</name>
        <dbReference type="ChEBI" id="CHEBI:597326"/>
    </cofactor>
</comment>
<evidence type="ECO:0000313" key="13">
    <source>
        <dbReference type="Proteomes" id="UP000627781"/>
    </source>
</evidence>
<accession>A0ABR8PQG8</accession>
<dbReference type="InterPro" id="IPR005859">
    <property type="entry name" value="CysK"/>
</dbReference>
<evidence type="ECO:0000256" key="8">
    <source>
        <dbReference type="ARBA" id="ARBA00023192"/>
    </source>
</evidence>
<protein>
    <recommendedName>
        <fullName evidence="4 10">Cysteine synthase</fullName>
        <ecNumber evidence="4 10">2.5.1.47</ecNumber>
    </recommendedName>
</protein>
<dbReference type="NCBIfam" id="TIGR01139">
    <property type="entry name" value="cysK"/>
    <property type="match status" value="1"/>
</dbReference>
<dbReference type="GO" id="GO:0004124">
    <property type="term" value="F:cysteine synthase activity"/>
    <property type="evidence" value="ECO:0007669"/>
    <property type="project" value="UniProtKB-EC"/>
</dbReference>
<evidence type="ECO:0000256" key="2">
    <source>
        <dbReference type="ARBA" id="ARBA00004962"/>
    </source>
</evidence>
<evidence type="ECO:0000256" key="9">
    <source>
        <dbReference type="ARBA" id="ARBA00047931"/>
    </source>
</evidence>
<feature type="domain" description="Tryptophan synthase beta chain-like PALP" evidence="11">
    <location>
        <begin position="8"/>
        <end position="290"/>
    </location>
</feature>
<keyword evidence="13" id="KW-1185">Reference proteome</keyword>
<evidence type="ECO:0000256" key="1">
    <source>
        <dbReference type="ARBA" id="ARBA00001933"/>
    </source>
</evidence>
<dbReference type="InterPro" id="IPR001926">
    <property type="entry name" value="TrpB-like_PALP"/>
</dbReference>
<evidence type="ECO:0000256" key="10">
    <source>
        <dbReference type="RuleBase" id="RU003985"/>
    </source>
</evidence>
<evidence type="ECO:0000313" key="12">
    <source>
        <dbReference type="EMBL" id="MBD7910329.1"/>
    </source>
</evidence>
<evidence type="ECO:0000259" key="11">
    <source>
        <dbReference type="Pfam" id="PF00291"/>
    </source>
</evidence>
<dbReference type="CDD" id="cd01561">
    <property type="entry name" value="CBS_like"/>
    <property type="match status" value="1"/>
</dbReference>
<keyword evidence="5 10" id="KW-0028">Amino-acid biosynthesis</keyword>
<proteinExistence type="inferred from homology"/>
<reference evidence="12 13" key="1">
    <citation type="submission" date="2020-08" db="EMBL/GenBank/DDBJ databases">
        <title>A Genomic Blueprint of the Chicken Gut Microbiome.</title>
        <authorList>
            <person name="Gilroy R."/>
            <person name="Ravi A."/>
            <person name="Getino M."/>
            <person name="Pursley I."/>
            <person name="Horton D.L."/>
            <person name="Alikhan N.-F."/>
            <person name="Baker D."/>
            <person name="Gharbi K."/>
            <person name="Hall N."/>
            <person name="Watson M."/>
            <person name="Adriaenssens E.M."/>
            <person name="Foster-Nyarko E."/>
            <person name="Jarju S."/>
            <person name="Secka A."/>
            <person name="Antonio M."/>
            <person name="Oren A."/>
            <person name="Chaudhuri R."/>
            <person name="La Ragione R.M."/>
            <person name="Hildebrand F."/>
            <person name="Pallen M.J."/>
        </authorList>
    </citation>
    <scope>NUCLEOTIDE SEQUENCE [LARGE SCALE GENOMIC DNA]</scope>
    <source>
        <strain evidence="12 13">Sa3CVN1</strain>
    </source>
</reference>
<dbReference type="PANTHER" id="PTHR10314">
    <property type="entry name" value="CYSTATHIONINE BETA-SYNTHASE"/>
    <property type="match status" value="1"/>
</dbReference>
<dbReference type="Gene3D" id="3.40.50.1100">
    <property type="match status" value="2"/>
</dbReference>
<comment type="caution">
    <text evidence="12">The sequence shown here is derived from an EMBL/GenBank/DDBJ whole genome shotgun (WGS) entry which is preliminary data.</text>
</comment>
<comment type="catalytic activity">
    <reaction evidence="9 10">
        <text>O-acetyl-L-serine + hydrogen sulfide = L-cysteine + acetate</text>
        <dbReference type="Rhea" id="RHEA:14829"/>
        <dbReference type="ChEBI" id="CHEBI:29919"/>
        <dbReference type="ChEBI" id="CHEBI:30089"/>
        <dbReference type="ChEBI" id="CHEBI:35235"/>
        <dbReference type="ChEBI" id="CHEBI:58340"/>
        <dbReference type="EC" id="2.5.1.47"/>
    </reaction>
</comment>
<keyword evidence="8 10" id="KW-0198">Cysteine biosynthesis</keyword>
<dbReference type="Pfam" id="PF00291">
    <property type="entry name" value="PALP"/>
    <property type="match status" value="1"/>
</dbReference>
<evidence type="ECO:0000256" key="7">
    <source>
        <dbReference type="ARBA" id="ARBA00022898"/>
    </source>
</evidence>
<dbReference type="InterPro" id="IPR005856">
    <property type="entry name" value="Cys_synth"/>
</dbReference>
<evidence type="ECO:0000256" key="6">
    <source>
        <dbReference type="ARBA" id="ARBA00022679"/>
    </source>
</evidence>
<dbReference type="RefSeq" id="WP_191767700.1">
    <property type="nucleotide sequence ID" value="NZ_JACSRA010000003.1"/>
</dbReference>
<dbReference type="InterPro" id="IPR001216">
    <property type="entry name" value="P-phosphate_BS"/>
</dbReference>
<evidence type="ECO:0000256" key="4">
    <source>
        <dbReference type="ARBA" id="ARBA00012681"/>
    </source>
</evidence>
<comment type="similarity">
    <text evidence="3 10">Belongs to the cysteine synthase/cystathionine beta-synthase family.</text>
</comment>
<dbReference type="SUPFAM" id="SSF53686">
    <property type="entry name" value="Tryptophan synthase beta subunit-like PLP-dependent enzymes"/>
    <property type="match status" value="1"/>
</dbReference>
<gene>
    <name evidence="12" type="primary">cysK</name>
    <name evidence="12" type="ORF">H9661_03060</name>
</gene>
<dbReference type="Proteomes" id="UP000627781">
    <property type="component" value="Unassembled WGS sequence"/>
</dbReference>
<keyword evidence="7 10" id="KW-0663">Pyridoxal phosphate</keyword>
<dbReference type="InterPro" id="IPR050214">
    <property type="entry name" value="Cys_Synth/Cystath_Beta-Synth"/>
</dbReference>
<dbReference type="EC" id="2.5.1.47" evidence="4 10"/>
<dbReference type="PROSITE" id="PS00901">
    <property type="entry name" value="CYS_SYNTHASE"/>
    <property type="match status" value="1"/>
</dbReference>
<dbReference type="NCBIfam" id="TIGR01136">
    <property type="entry name" value="cysKM"/>
    <property type="match status" value="1"/>
</dbReference>
<keyword evidence="6 10" id="KW-0808">Transferase</keyword>
<dbReference type="InterPro" id="IPR036052">
    <property type="entry name" value="TrpB-like_PALP_sf"/>
</dbReference>
<name>A0ABR8PQG8_9CLOT</name>
<evidence type="ECO:0000256" key="3">
    <source>
        <dbReference type="ARBA" id="ARBA00007103"/>
    </source>
</evidence>
<comment type="pathway">
    <text evidence="2">Amino-acid biosynthesis; L-cysteine biosynthesis; L-cysteine from L-serine: step 2/2.</text>
</comment>
<organism evidence="12 13">
    <name type="scientific">Clostridium cibarium</name>
    <dbReference type="NCBI Taxonomy" id="2762247"/>
    <lineage>
        <taxon>Bacteria</taxon>
        <taxon>Bacillati</taxon>
        <taxon>Bacillota</taxon>
        <taxon>Clostridia</taxon>
        <taxon>Eubacteriales</taxon>
        <taxon>Clostridiaceae</taxon>
        <taxon>Clostridium</taxon>
    </lineage>
</organism>
<evidence type="ECO:0000256" key="5">
    <source>
        <dbReference type="ARBA" id="ARBA00022605"/>
    </source>
</evidence>
<dbReference type="EMBL" id="JACSRA010000003">
    <property type="protein sequence ID" value="MBD7910329.1"/>
    <property type="molecule type" value="Genomic_DNA"/>
</dbReference>